<organism evidence="1 2">
    <name type="scientific">Arundinibacter roseus</name>
    <dbReference type="NCBI Taxonomy" id="2070510"/>
    <lineage>
        <taxon>Bacteria</taxon>
        <taxon>Pseudomonadati</taxon>
        <taxon>Bacteroidota</taxon>
        <taxon>Cytophagia</taxon>
        <taxon>Cytophagales</taxon>
        <taxon>Spirosomataceae</taxon>
        <taxon>Arundinibacter</taxon>
    </lineage>
</organism>
<accession>A0A4R4K0R0</accession>
<name>A0A4R4K0R0_9BACT</name>
<protein>
    <submittedName>
        <fullName evidence="1">Transposase family protein</fullName>
    </submittedName>
</protein>
<reference evidence="1 2" key="1">
    <citation type="submission" date="2019-02" db="EMBL/GenBank/DDBJ databases">
        <title>Arundinibacter roseus gen. nov., sp. nov., a new member of the family Cytophagaceae.</title>
        <authorList>
            <person name="Szuroczki S."/>
            <person name="Khayer B."/>
            <person name="Sproer C."/>
            <person name="Toumi M."/>
            <person name="Szabo A."/>
            <person name="Felfoldi T."/>
            <person name="Schumann P."/>
            <person name="Toth E."/>
        </authorList>
    </citation>
    <scope>NUCLEOTIDE SEQUENCE [LARGE SCALE GENOMIC DNA]</scope>
    <source>
        <strain evidence="1 2">DMA-k-7a</strain>
    </source>
</reference>
<keyword evidence="2" id="KW-1185">Reference proteome</keyword>
<comment type="caution">
    <text evidence="1">The sequence shown here is derived from an EMBL/GenBank/DDBJ whole genome shotgun (WGS) entry which is preliminary data.</text>
</comment>
<gene>
    <name evidence="1" type="ORF">EZE20_22435</name>
</gene>
<proteinExistence type="predicted"/>
<dbReference type="OrthoDB" id="878614at2"/>
<sequence>MKISINDLKNERQWRSATGLNKERYIKLLKLFDSSYQNTFGCTLPERQAQSPMDTVITSIEDLLFFTLFSLKCGLTFDLLGLVTGMDGSTANRNKIFGVSILQSALYDNGYAPARSFDTIEEFEKHFKEHSTVIIDATENPIQRPINEYDQKVNYSGKKKDIR</sequence>
<dbReference type="Proteomes" id="UP000295706">
    <property type="component" value="Unassembled WGS sequence"/>
</dbReference>
<evidence type="ECO:0000313" key="2">
    <source>
        <dbReference type="Proteomes" id="UP000295706"/>
    </source>
</evidence>
<dbReference type="EMBL" id="SMJU01000020">
    <property type="protein sequence ID" value="TDB59559.1"/>
    <property type="molecule type" value="Genomic_DNA"/>
</dbReference>
<evidence type="ECO:0000313" key="1">
    <source>
        <dbReference type="EMBL" id="TDB59559.1"/>
    </source>
</evidence>
<dbReference type="RefSeq" id="WP_132121977.1">
    <property type="nucleotide sequence ID" value="NZ_SMJU01000020.1"/>
</dbReference>
<dbReference type="AlphaFoldDB" id="A0A4R4K0R0"/>